<evidence type="ECO:0000256" key="1">
    <source>
        <dbReference type="SAM" id="Phobius"/>
    </source>
</evidence>
<keyword evidence="1" id="KW-0472">Membrane</keyword>
<gene>
    <name evidence="2" type="ORF">GTO91_08075</name>
</gene>
<dbReference type="InterPro" id="IPR007563">
    <property type="entry name" value="DUF554"/>
</dbReference>
<feature type="transmembrane region" description="Helical" evidence="1">
    <location>
        <begin position="99"/>
        <end position="118"/>
    </location>
</feature>
<accession>A0A845L3H0</accession>
<dbReference type="Pfam" id="PF04474">
    <property type="entry name" value="DUF554"/>
    <property type="match status" value="1"/>
</dbReference>
<feature type="transmembrane region" description="Helical" evidence="1">
    <location>
        <begin position="6"/>
        <end position="25"/>
    </location>
</feature>
<proteinExistence type="predicted"/>
<keyword evidence="1" id="KW-0812">Transmembrane</keyword>
<evidence type="ECO:0000313" key="2">
    <source>
        <dbReference type="EMBL" id="MZP29659.1"/>
    </source>
</evidence>
<evidence type="ECO:0000313" key="3">
    <source>
        <dbReference type="Proteomes" id="UP000463470"/>
    </source>
</evidence>
<dbReference type="PANTHER" id="PTHR36111">
    <property type="entry name" value="INNER MEMBRANE PROTEIN-RELATED"/>
    <property type="match status" value="1"/>
</dbReference>
<keyword evidence="1" id="KW-1133">Transmembrane helix</keyword>
<dbReference type="RefSeq" id="WP_161257508.1">
    <property type="nucleotide sequence ID" value="NZ_WXEY01000006.1"/>
</dbReference>
<comment type="caution">
    <text evidence="2">The sequence shown here is derived from an EMBL/GenBank/DDBJ whole genome shotgun (WGS) entry which is preliminary data.</text>
</comment>
<feature type="transmembrane region" description="Helical" evidence="1">
    <location>
        <begin position="32"/>
        <end position="50"/>
    </location>
</feature>
<feature type="transmembrane region" description="Helical" evidence="1">
    <location>
        <begin position="207"/>
        <end position="224"/>
    </location>
</feature>
<reference evidence="2 3" key="1">
    <citation type="submission" date="2020-01" db="EMBL/GenBank/DDBJ databases">
        <title>Whole-genome sequence of Heliobacterium undosum DSM 13378.</title>
        <authorList>
            <person name="Kyndt J.A."/>
            <person name="Meyer T.E."/>
        </authorList>
    </citation>
    <scope>NUCLEOTIDE SEQUENCE [LARGE SCALE GENOMIC DNA]</scope>
    <source>
        <strain evidence="2 3">DSM 13378</strain>
    </source>
</reference>
<dbReference type="AlphaFoldDB" id="A0A845L3H0"/>
<dbReference type="EMBL" id="WXEY01000006">
    <property type="protein sequence ID" value="MZP29659.1"/>
    <property type="molecule type" value="Genomic_DNA"/>
</dbReference>
<dbReference type="PANTHER" id="PTHR36111:SF2">
    <property type="entry name" value="INNER MEMBRANE PROTEIN"/>
    <property type="match status" value="1"/>
</dbReference>
<feature type="transmembrane region" description="Helical" evidence="1">
    <location>
        <begin position="56"/>
        <end position="78"/>
    </location>
</feature>
<protein>
    <submittedName>
        <fullName evidence="2">DUF554 family protein</fullName>
    </submittedName>
</protein>
<dbReference type="OrthoDB" id="9797976at2"/>
<dbReference type="Proteomes" id="UP000463470">
    <property type="component" value="Unassembled WGS sequence"/>
</dbReference>
<sequence>MIGTIVNTVAVIGGAIVGAVFQKAISERFKVTVMQGIGLSVCLIGIQMALQSKNPLIVVASLVLGGILGEAVGIEAKLERFGQWLESKVGTNHGDVAKAFVTASLIYCVGAMAIMGSLQDGLTGDASVLFVKAMLDGITSIILASTLGIGVALSSLPLFIYQGAITMTASLIQPFLQQGMIAEMTAVGGLLITGIGTNILGVTQLRVGNLLPGILFAIIGAGLFPPG</sequence>
<feature type="transmembrane region" description="Helical" evidence="1">
    <location>
        <begin position="138"/>
        <end position="160"/>
    </location>
</feature>
<feature type="transmembrane region" description="Helical" evidence="1">
    <location>
        <begin position="181"/>
        <end position="201"/>
    </location>
</feature>
<organism evidence="2 3">
    <name type="scientific">Heliomicrobium undosum</name>
    <dbReference type="NCBI Taxonomy" id="121734"/>
    <lineage>
        <taxon>Bacteria</taxon>
        <taxon>Bacillati</taxon>
        <taxon>Bacillota</taxon>
        <taxon>Clostridia</taxon>
        <taxon>Eubacteriales</taxon>
        <taxon>Heliobacteriaceae</taxon>
        <taxon>Heliomicrobium</taxon>
    </lineage>
</organism>
<keyword evidence="3" id="KW-1185">Reference proteome</keyword>
<name>A0A845L3H0_9FIRM</name>